<evidence type="ECO:0000313" key="2">
    <source>
        <dbReference type="Proteomes" id="UP000549052"/>
    </source>
</evidence>
<reference evidence="1 2" key="1">
    <citation type="submission" date="2020-07" db="EMBL/GenBank/DDBJ databases">
        <title>Genomic Encyclopedia of Type Strains, Phase IV (KMG-V): Genome sequencing to study the core and pangenomes of soil and plant-associated prokaryotes.</title>
        <authorList>
            <person name="Whitman W."/>
        </authorList>
    </citation>
    <scope>NUCLEOTIDE SEQUENCE [LARGE SCALE GENOMIC DNA]</scope>
    <source>
        <strain evidence="1 2">AN3</strain>
    </source>
</reference>
<organism evidence="1 2">
    <name type="scientific">Phyllobacterium myrsinacearum</name>
    <dbReference type="NCBI Taxonomy" id="28101"/>
    <lineage>
        <taxon>Bacteria</taxon>
        <taxon>Pseudomonadati</taxon>
        <taxon>Pseudomonadota</taxon>
        <taxon>Alphaproteobacteria</taxon>
        <taxon>Hyphomicrobiales</taxon>
        <taxon>Phyllobacteriaceae</taxon>
        <taxon>Phyllobacterium</taxon>
    </lineage>
</organism>
<gene>
    <name evidence="1" type="ORF">FHW16_003763</name>
</gene>
<protein>
    <submittedName>
        <fullName evidence="1">Glutaredoxin</fullName>
    </submittedName>
</protein>
<keyword evidence="2" id="KW-1185">Reference proteome</keyword>
<name>A0A839ERB3_9HYPH</name>
<dbReference type="Pfam" id="PF11287">
    <property type="entry name" value="DUF3088"/>
    <property type="match status" value="1"/>
</dbReference>
<accession>A0A839ERB3</accession>
<dbReference type="InterPro" id="IPR021439">
    <property type="entry name" value="DUF3088"/>
</dbReference>
<evidence type="ECO:0000313" key="1">
    <source>
        <dbReference type="EMBL" id="MBA8880044.1"/>
    </source>
</evidence>
<dbReference type="Proteomes" id="UP000549052">
    <property type="component" value="Unassembled WGS sequence"/>
</dbReference>
<comment type="caution">
    <text evidence="1">The sequence shown here is derived from an EMBL/GenBank/DDBJ whole genome shotgun (WGS) entry which is preliminary data.</text>
</comment>
<dbReference type="EMBL" id="JACGXN010000006">
    <property type="protein sequence ID" value="MBA8880044.1"/>
    <property type="molecule type" value="Genomic_DNA"/>
</dbReference>
<proteinExistence type="predicted"/>
<dbReference type="RefSeq" id="WP_182550707.1">
    <property type="nucleotide sequence ID" value="NZ_JACGXN010000006.1"/>
</dbReference>
<sequence length="113" mass="12454">MSRDKLFLIEPGFADPNRPGEVFVCPYCNAIEGLLASFPQFATSIDIERVPFARPREKVIEVVGETNQGLPVLVLGDNVPDDATHHDGVAFVSSTGRILDLLTDRHGFPRIHN</sequence>
<dbReference type="AlphaFoldDB" id="A0A839ERB3"/>